<accession>A0A090D246</accession>
<dbReference type="Gene3D" id="1.10.3020.10">
    <property type="entry name" value="alpha-amino acid ester hydrolase ( Helical cap domain)"/>
    <property type="match status" value="1"/>
</dbReference>
<evidence type="ECO:0000313" key="4">
    <source>
        <dbReference type="EMBL" id="CDR34305.1"/>
    </source>
</evidence>
<keyword evidence="2" id="KW-0472">Membrane</keyword>
<keyword evidence="2" id="KW-0812">Transmembrane</keyword>
<gene>
    <name evidence="4" type="primary">pepX</name>
    <name evidence="4" type="ORF">CSEC_1491</name>
</gene>
<keyword evidence="5" id="KW-1185">Reference proteome</keyword>
<evidence type="ECO:0000256" key="2">
    <source>
        <dbReference type="SAM" id="Phobius"/>
    </source>
</evidence>
<dbReference type="Pfam" id="PF08530">
    <property type="entry name" value="PepX_C"/>
    <property type="match status" value="1"/>
</dbReference>
<keyword evidence="1 4" id="KW-0378">Hydrolase</keyword>
<dbReference type="InterPro" id="IPR013736">
    <property type="entry name" value="Xaa-Pro_dipept_C"/>
</dbReference>
<dbReference type="AlphaFoldDB" id="A0A090D246"/>
<dbReference type="SUPFAM" id="SSF49785">
    <property type="entry name" value="Galactose-binding domain-like"/>
    <property type="match status" value="1"/>
</dbReference>
<dbReference type="EMBL" id="CCEJ010000007">
    <property type="protein sequence ID" value="CDR34305.1"/>
    <property type="molecule type" value="Genomic_DNA"/>
</dbReference>
<evidence type="ECO:0000313" key="5">
    <source>
        <dbReference type="Proteomes" id="UP000031552"/>
    </source>
</evidence>
<dbReference type="NCBIfam" id="TIGR00976">
    <property type="entry name" value="CocE_NonD"/>
    <property type="match status" value="1"/>
</dbReference>
<dbReference type="SMART" id="SM00939">
    <property type="entry name" value="PepX_C"/>
    <property type="match status" value="1"/>
</dbReference>
<protein>
    <submittedName>
        <fullName evidence="4">Xaa-Pro dipeptidyl-peptidase</fullName>
        <ecNumber evidence="4">3.4.14.11</ecNumber>
    </submittedName>
</protein>
<dbReference type="GO" id="GO:0008239">
    <property type="term" value="F:dipeptidyl-peptidase activity"/>
    <property type="evidence" value="ECO:0007669"/>
    <property type="project" value="UniProtKB-EC"/>
</dbReference>
<dbReference type="OrthoDB" id="319764at2"/>
<reference evidence="4" key="1">
    <citation type="submission" date="2013-12" db="EMBL/GenBank/DDBJ databases">
        <authorList>
            <person name="Linke B."/>
        </authorList>
    </citation>
    <scope>NUCLEOTIDE SEQUENCE [LARGE SCALE GENOMIC DNA]</scope>
    <source>
        <strain evidence="4">CRIB-18</strain>
    </source>
</reference>
<dbReference type="Gene3D" id="2.60.120.260">
    <property type="entry name" value="Galactose-binding domain-like"/>
    <property type="match status" value="1"/>
</dbReference>
<dbReference type="SUPFAM" id="SSF53474">
    <property type="entry name" value="alpha/beta-Hydrolases"/>
    <property type="match status" value="1"/>
</dbReference>
<dbReference type="RefSeq" id="WP_041017850.1">
    <property type="nucleotide sequence ID" value="NZ_CCEJ010000007.1"/>
</dbReference>
<dbReference type="InterPro" id="IPR029058">
    <property type="entry name" value="AB_hydrolase_fold"/>
</dbReference>
<dbReference type="Gene3D" id="3.40.50.1820">
    <property type="entry name" value="alpha/beta hydrolase"/>
    <property type="match status" value="1"/>
</dbReference>
<dbReference type="eggNOG" id="COG2936">
    <property type="taxonomic scope" value="Bacteria"/>
</dbReference>
<evidence type="ECO:0000259" key="3">
    <source>
        <dbReference type="SMART" id="SM00939"/>
    </source>
</evidence>
<dbReference type="Pfam" id="PF02129">
    <property type="entry name" value="Peptidase_S15"/>
    <property type="match status" value="1"/>
</dbReference>
<reference evidence="4" key="2">
    <citation type="submission" date="2014-09" db="EMBL/GenBank/DDBJ databases">
        <title>Criblamydia sequanensis harbors a mega-plasmid encoding arsenite resistance.</title>
        <authorList>
            <person name="Bertelli C."/>
            <person name="Goesmann A."/>
            <person name="Greub G."/>
        </authorList>
    </citation>
    <scope>NUCLEOTIDE SEQUENCE [LARGE SCALE GENOMIC DNA]</scope>
    <source>
        <strain evidence="4">CRIB-18</strain>
    </source>
</reference>
<dbReference type="InterPro" id="IPR005674">
    <property type="entry name" value="CocE/Ser_esterase"/>
</dbReference>
<keyword evidence="2" id="KW-1133">Transmembrane helix</keyword>
<comment type="caution">
    <text evidence="4">The sequence shown here is derived from an EMBL/GenBank/DDBJ whole genome shotgun (WGS) entry which is preliminary data.</text>
</comment>
<feature type="transmembrane region" description="Helical" evidence="2">
    <location>
        <begin position="12"/>
        <end position="31"/>
    </location>
</feature>
<feature type="domain" description="Xaa-Pro dipeptidyl-peptidase C-terminal" evidence="3">
    <location>
        <begin position="343"/>
        <end position="594"/>
    </location>
</feature>
<dbReference type="InterPro" id="IPR008979">
    <property type="entry name" value="Galactose-bd-like_sf"/>
</dbReference>
<name>A0A090D246_9BACT</name>
<organism evidence="4 5">
    <name type="scientific">Candidatus Criblamydia sequanensis CRIB-18</name>
    <dbReference type="NCBI Taxonomy" id="1437425"/>
    <lineage>
        <taxon>Bacteria</taxon>
        <taxon>Pseudomonadati</taxon>
        <taxon>Chlamydiota</taxon>
        <taxon>Chlamydiia</taxon>
        <taxon>Parachlamydiales</taxon>
        <taxon>Candidatus Criblamydiaceae</taxon>
        <taxon>Candidatus Criblamydia</taxon>
    </lineage>
</organism>
<dbReference type="PANTHER" id="PTHR43056">
    <property type="entry name" value="PEPTIDASE S9 PROLYL OLIGOPEPTIDASE"/>
    <property type="match status" value="1"/>
</dbReference>
<dbReference type="PANTHER" id="PTHR43056:SF10">
    <property type="entry name" value="COCE_NOND FAMILY, PUTATIVE (AFU_ORTHOLOGUE AFUA_7G00600)-RELATED"/>
    <property type="match status" value="1"/>
</dbReference>
<dbReference type="Proteomes" id="UP000031552">
    <property type="component" value="Unassembled WGS sequence"/>
</dbReference>
<evidence type="ECO:0000256" key="1">
    <source>
        <dbReference type="ARBA" id="ARBA00022801"/>
    </source>
</evidence>
<dbReference type="InterPro" id="IPR050585">
    <property type="entry name" value="Xaa-Pro_dipeptidyl-ppase/CocE"/>
</dbReference>
<sequence length="624" mass="71329">MVLGDISFLSFLYALILILLIALLIYAFYFYQVHIRIYCYVLGLPAPAFKIKIDRNFLIPMSDGTLLTSDVFRPKKEERFPVIILRTPYGKDNRDHTYPEIASVFASQGYVVIIQDVRGRYGSEGDYTPFINEERDGKDTLAFIQEQSFCSGSMALFGFSYLGSSAWLAAPAQISGLKTMIPMFCCQNAYTGWFDKGVPYLKDIIYWLSKHQGRHEGDVTHEEVDLTIMQLPVLQFDKRLQGGMETFKTWMSHLQPDEYWKAISVSHRREKIIIPILYVAGWFDRFLNNTIEDFLEAKRLSKTTLHQASKLIIGPWSHQPSLHFPGINYGYKALFRNQMKYFLKWFDFYLKDNSSVDLGSFMVRYFMMGKNEWREGDSWPPSDSRAKILYLTSGGKANTFFGDGSLSFEPVKLSGKDSFTYDPENPCPSIGNNMIYGNRTEGPRNQRSLYERQDVLFYASSKMQSDFEIAGPVTLVLYVSSSAMDTDFVGKLIDIHPGGDSHFLLSGYVRMRFLDSVRATHGIERGKIYRVEISLGHIAHAFLKNHRMGLEITSSDFPNHGRNLNTGGSNEGDTNEIKAYQTVHHGGIYSSFIEIPYLEPKAQEPSKKRAFKAFFESLFSTKSL</sequence>
<dbReference type="InterPro" id="IPR000383">
    <property type="entry name" value="Xaa-Pro-like_dom"/>
</dbReference>
<proteinExistence type="predicted"/>
<dbReference type="EC" id="3.4.14.11" evidence="4"/>